<dbReference type="AlphaFoldDB" id="A0A2N6VNF6"/>
<dbReference type="RefSeq" id="WP_102238640.1">
    <property type="nucleotide sequence ID" value="NZ_PNHK01000002.1"/>
</dbReference>
<keyword evidence="2 4" id="KW-0560">Oxidoreductase</keyword>
<dbReference type="InterPro" id="IPR006139">
    <property type="entry name" value="D-isomer_2_OHA_DH_cat_dom"/>
</dbReference>
<name>A0A2N6VNF6_9MICO</name>
<dbReference type="InterPro" id="IPR029753">
    <property type="entry name" value="D-isomer_DH_CS"/>
</dbReference>
<dbReference type="PANTHER" id="PTHR43333">
    <property type="entry name" value="2-HACID_DH_C DOMAIN-CONTAINING PROTEIN"/>
    <property type="match status" value="1"/>
</dbReference>
<dbReference type="SUPFAM" id="SSF52283">
    <property type="entry name" value="Formate/glycerate dehydrogenase catalytic domain-like"/>
    <property type="match status" value="1"/>
</dbReference>
<evidence type="ECO:0000259" key="5">
    <source>
        <dbReference type="Pfam" id="PF00389"/>
    </source>
</evidence>
<dbReference type="Pfam" id="PF00389">
    <property type="entry name" value="2-Hacid_dh"/>
    <property type="match status" value="1"/>
</dbReference>
<feature type="domain" description="D-isomer specific 2-hydroxyacid dehydrogenase catalytic" evidence="5">
    <location>
        <begin position="33"/>
        <end position="315"/>
    </location>
</feature>
<dbReference type="Gene3D" id="3.40.50.720">
    <property type="entry name" value="NAD(P)-binding Rossmann-like Domain"/>
    <property type="match status" value="2"/>
</dbReference>
<proteinExistence type="inferred from homology"/>
<dbReference type="Pfam" id="PF02826">
    <property type="entry name" value="2-Hacid_dh_C"/>
    <property type="match status" value="1"/>
</dbReference>
<dbReference type="OrthoDB" id="4324715at2"/>
<dbReference type="SUPFAM" id="SSF51735">
    <property type="entry name" value="NAD(P)-binding Rossmann-fold domains"/>
    <property type="match status" value="1"/>
</dbReference>
<comment type="similarity">
    <text evidence="1 4">Belongs to the D-isomer specific 2-hydroxyacid dehydrogenase family.</text>
</comment>
<dbReference type="InterPro" id="IPR006140">
    <property type="entry name" value="D-isomer_DH_NAD-bd"/>
</dbReference>
<evidence type="ECO:0000256" key="3">
    <source>
        <dbReference type="ARBA" id="ARBA00023027"/>
    </source>
</evidence>
<organism evidence="7 8">
    <name type="scientific">Brevibacterium paucivorans</name>
    <dbReference type="NCBI Taxonomy" id="170994"/>
    <lineage>
        <taxon>Bacteria</taxon>
        <taxon>Bacillati</taxon>
        <taxon>Actinomycetota</taxon>
        <taxon>Actinomycetes</taxon>
        <taxon>Micrococcales</taxon>
        <taxon>Brevibacteriaceae</taxon>
        <taxon>Brevibacterium</taxon>
    </lineage>
</organism>
<evidence type="ECO:0000256" key="2">
    <source>
        <dbReference type="ARBA" id="ARBA00023002"/>
    </source>
</evidence>
<feature type="domain" description="D-isomer specific 2-hydroxyacid dehydrogenase NAD-binding" evidence="6">
    <location>
        <begin position="114"/>
        <end position="284"/>
    </location>
</feature>
<accession>A0A2N6VNF6</accession>
<keyword evidence="3" id="KW-0520">NAD</keyword>
<evidence type="ECO:0000313" key="8">
    <source>
        <dbReference type="Proteomes" id="UP000235598"/>
    </source>
</evidence>
<dbReference type="GO" id="GO:0016616">
    <property type="term" value="F:oxidoreductase activity, acting on the CH-OH group of donors, NAD or NADP as acceptor"/>
    <property type="evidence" value="ECO:0007669"/>
    <property type="project" value="InterPro"/>
</dbReference>
<evidence type="ECO:0000256" key="4">
    <source>
        <dbReference type="RuleBase" id="RU003719"/>
    </source>
</evidence>
<evidence type="ECO:0000259" key="6">
    <source>
        <dbReference type="Pfam" id="PF02826"/>
    </source>
</evidence>
<dbReference type="PROSITE" id="PS00671">
    <property type="entry name" value="D_2_HYDROXYACID_DH_3"/>
    <property type="match status" value="1"/>
</dbReference>
<dbReference type="InterPro" id="IPR036291">
    <property type="entry name" value="NAD(P)-bd_dom_sf"/>
</dbReference>
<dbReference type="CDD" id="cd12166">
    <property type="entry name" value="2-Hacid_dh_7"/>
    <property type="match status" value="1"/>
</dbReference>
<sequence>MSTLDIRTIAFPDPDILAKVDGRITDHQQTGIEFVVWSAENPTVEVNRAAIDAIILPYIDAQPTVARLGELPNLKLVQTQTTGYDLVADLVGTETTVATASGVHAAATAELAVGLTLASLRGIDTAVRSMASRSWNHARMRSLADRRVMILGAGEIGEAIRQRLVPFEAHITRVASHARTDEHGRIHGPEDLPKLLPHTEVVIAVTPLTKQTEKLIDAEFLGQLPDNALVVNVGRGKVVDTDALVTELRAGRLSAALDVVDPEPLPHEHPLWGTPNTLITPHVGGDTSAFEPRIEQMLTEQVRRIIAGEPLINVVEG</sequence>
<dbReference type="GO" id="GO:0051287">
    <property type="term" value="F:NAD binding"/>
    <property type="evidence" value="ECO:0007669"/>
    <property type="project" value="InterPro"/>
</dbReference>
<comment type="caution">
    <text evidence="7">The sequence shown here is derived from an EMBL/GenBank/DDBJ whole genome shotgun (WGS) entry which is preliminary data.</text>
</comment>
<evidence type="ECO:0000313" key="7">
    <source>
        <dbReference type="EMBL" id="PMD05619.1"/>
    </source>
</evidence>
<dbReference type="EMBL" id="PNHK01000002">
    <property type="protein sequence ID" value="PMD05619.1"/>
    <property type="molecule type" value="Genomic_DNA"/>
</dbReference>
<protein>
    <submittedName>
        <fullName evidence="7">Hydroxyacid dehydrogenase</fullName>
    </submittedName>
</protein>
<reference evidence="7 8" key="1">
    <citation type="submission" date="2017-09" db="EMBL/GenBank/DDBJ databases">
        <title>Bacterial strain isolated from the female urinary microbiota.</title>
        <authorList>
            <person name="Thomas-White K."/>
            <person name="Kumar N."/>
            <person name="Forster S."/>
            <person name="Putonti C."/>
            <person name="Lawley T."/>
            <person name="Wolfe A.J."/>
        </authorList>
    </citation>
    <scope>NUCLEOTIDE SEQUENCE [LARGE SCALE GENOMIC DNA]</scope>
    <source>
        <strain evidence="7 8">UMB1301</strain>
    </source>
</reference>
<gene>
    <name evidence="7" type="ORF">CJ199_06315</name>
</gene>
<dbReference type="Proteomes" id="UP000235598">
    <property type="component" value="Unassembled WGS sequence"/>
</dbReference>
<evidence type="ECO:0000256" key="1">
    <source>
        <dbReference type="ARBA" id="ARBA00005854"/>
    </source>
</evidence>
<dbReference type="PANTHER" id="PTHR43333:SF1">
    <property type="entry name" value="D-ISOMER SPECIFIC 2-HYDROXYACID DEHYDROGENASE NAD-BINDING DOMAIN-CONTAINING PROTEIN"/>
    <property type="match status" value="1"/>
</dbReference>